<evidence type="ECO:0000313" key="1">
    <source>
        <dbReference type="EMBL" id="KKN15084.1"/>
    </source>
</evidence>
<reference evidence="1" key="1">
    <citation type="journal article" date="2015" name="Nature">
        <title>Complex archaea that bridge the gap between prokaryotes and eukaryotes.</title>
        <authorList>
            <person name="Spang A."/>
            <person name="Saw J.H."/>
            <person name="Jorgensen S.L."/>
            <person name="Zaremba-Niedzwiedzka K."/>
            <person name="Martijn J."/>
            <person name="Lind A.E."/>
            <person name="van Eijk R."/>
            <person name="Schleper C."/>
            <person name="Guy L."/>
            <person name="Ettema T.J."/>
        </authorList>
    </citation>
    <scope>NUCLEOTIDE SEQUENCE</scope>
</reference>
<dbReference type="AlphaFoldDB" id="A0A0F9NAS6"/>
<organism evidence="1">
    <name type="scientific">marine sediment metagenome</name>
    <dbReference type="NCBI Taxonomy" id="412755"/>
    <lineage>
        <taxon>unclassified sequences</taxon>
        <taxon>metagenomes</taxon>
        <taxon>ecological metagenomes</taxon>
    </lineage>
</organism>
<gene>
    <name evidence="1" type="ORF">LCGC14_0989590</name>
</gene>
<protein>
    <submittedName>
        <fullName evidence="1">Uncharacterized protein</fullName>
    </submittedName>
</protein>
<proteinExistence type="predicted"/>
<accession>A0A0F9NAS6</accession>
<dbReference type="EMBL" id="LAZR01003748">
    <property type="protein sequence ID" value="KKN15084.1"/>
    <property type="molecule type" value="Genomic_DNA"/>
</dbReference>
<comment type="caution">
    <text evidence="1">The sequence shown here is derived from an EMBL/GenBank/DDBJ whole genome shotgun (WGS) entry which is preliminary data.</text>
</comment>
<sequence>MGIYPSGAVLCLTDHKEANQAGLSCGPAIYVFELMKDIIDWLLKEIKDTWEWLNRVYPTGPP</sequence>
<name>A0A0F9NAS6_9ZZZZ</name>